<evidence type="ECO:0000256" key="1">
    <source>
        <dbReference type="ARBA" id="ARBA00010272"/>
    </source>
</evidence>
<gene>
    <name evidence="3" type="ORF">BOCO_1390</name>
</gene>
<dbReference type="Gene3D" id="3.30.70.930">
    <property type="match status" value="1"/>
</dbReference>
<dbReference type="AlphaFoldDB" id="A0A261EPB3"/>
<dbReference type="Pfam" id="PF01910">
    <property type="entry name" value="Thiamine_BP"/>
    <property type="match status" value="1"/>
</dbReference>
<evidence type="ECO:0000259" key="2">
    <source>
        <dbReference type="Pfam" id="PF01910"/>
    </source>
</evidence>
<dbReference type="EMBL" id="MWWS01000009">
    <property type="protein sequence ID" value="OZG48694.1"/>
    <property type="molecule type" value="Genomic_DNA"/>
</dbReference>
<protein>
    <submittedName>
        <fullName evidence="3">ThiE-ThiD fusion protein</fullName>
    </submittedName>
</protein>
<dbReference type="InterPro" id="IPR051614">
    <property type="entry name" value="UPF0045_domain"/>
</dbReference>
<accession>A0A261EPB3</accession>
<dbReference type="NCBIfam" id="TIGR00106">
    <property type="entry name" value="MTH1187 family thiamine-binding protein"/>
    <property type="match status" value="1"/>
</dbReference>
<evidence type="ECO:0000313" key="3">
    <source>
        <dbReference type="EMBL" id="OZG48694.1"/>
    </source>
</evidence>
<dbReference type="InterPro" id="IPR029756">
    <property type="entry name" value="MTH1187/YkoF-like"/>
</dbReference>
<dbReference type="GO" id="GO:0005829">
    <property type="term" value="C:cytosol"/>
    <property type="evidence" value="ECO:0007669"/>
    <property type="project" value="TreeGrafter"/>
</dbReference>
<keyword evidence="4" id="KW-1185">Reference proteome</keyword>
<feature type="domain" description="Thiamine-binding protein" evidence="2">
    <location>
        <begin position="17"/>
        <end position="105"/>
    </location>
</feature>
<comment type="similarity">
    <text evidence="1">Belongs to the UPF0045 family.</text>
</comment>
<dbReference type="PANTHER" id="PTHR33777:SF1">
    <property type="entry name" value="UPF0045 PROTEIN ECM15"/>
    <property type="match status" value="1"/>
</dbReference>
<dbReference type="SUPFAM" id="SSF89957">
    <property type="entry name" value="MTH1187/YkoF-like"/>
    <property type="match status" value="1"/>
</dbReference>
<comment type="caution">
    <text evidence="3">The sequence shown here is derived from an EMBL/GenBank/DDBJ whole genome shotgun (WGS) entry which is preliminary data.</text>
</comment>
<evidence type="ECO:0000313" key="4">
    <source>
        <dbReference type="Proteomes" id="UP000216004"/>
    </source>
</evidence>
<sequence length="114" mass="12594">MPELTTHADEDYVNTVAAVSIAPSGTGEELSEYVAQVVAVIRDSGLKNETNAMFTNIEGNLDDVMRVVRDATMTLVSQGYRTGVSLKLDIRPGMHDQMERKPQLVNEILDRQSK</sequence>
<dbReference type="RefSeq" id="WP_094723604.1">
    <property type="nucleotide sequence ID" value="NZ_MWWS01000009.1"/>
</dbReference>
<dbReference type="PANTHER" id="PTHR33777">
    <property type="entry name" value="UPF0045 PROTEIN ECM15"/>
    <property type="match status" value="1"/>
</dbReference>
<dbReference type="Proteomes" id="UP000216004">
    <property type="component" value="Unassembled WGS sequence"/>
</dbReference>
<organism evidence="3 4">
    <name type="scientific">Bombiscardovia coagulans</name>
    <dbReference type="NCBI Taxonomy" id="686666"/>
    <lineage>
        <taxon>Bacteria</taxon>
        <taxon>Bacillati</taxon>
        <taxon>Actinomycetota</taxon>
        <taxon>Actinomycetes</taxon>
        <taxon>Bifidobacteriales</taxon>
        <taxon>Bifidobacteriaceae</taxon>
        <taxon>Bombiscardovia</taxon>
    </lineage>
</organism>
<dbReference type="InterPro" id="IPR002767">
    <property type="entry name" value="Thiamine_BP"/>
</dbReference>
<name>A0A261EPB3_9BIFI</name>
<dbReference type="OrthoDB" id="9793516at2"/>
<proteinExistence type="inferred from homology"/>
<reference evidence="3 4" key="1">
    <citation type="journal article" date="2017" name="BMC Genomics">
        <title>Comparative genomic and phylogenomic analyses of the Bifidobacteriaceae family.</title>
        <authorList>
            <person name="Lugli G.A."/>
            <person name="Milani C."/>
            <person name="Turroni F."/>
            <person name="Duranti S."/>
            <person name="Mancabelli L."/>
            <person name="Mangifesta M."/>
            <person name="Ferrario C."/>
            <person name="Modesto M."/>
            <person name="Mattarelli P."/>
            <person name="Jiri K."/>
            <person name="van Sinderen D."/>
            <person name="Ventura M."/>
        </authorList>
    </citation>
    <scope>NUCLEOTIDE SEQUENCE [LARGE SCALE GENOMIC DNA]</scope>
    <source>
        <strain evidence="3 4">DSM 22924</strain>
    </source>
</reference>